<evidence type="ECO:0000313" key="1">
    <source>
        <dbReference type="EMBL" id="SKA93576.1"/>
    </source>
</evidence>
<name>A0A1T4XVK2_9BACT</name>
<accession>A0A1T4XVK2</accession>
<dbReference type="AlphaFoldDB" id="A0A1T4XVK2"/>
<gene>
    <name evidence="1" type="ORF">SAMN02745704_02484</name>
</gene>
<dbReference type="STRING" id="1121449.SAMN02745704_02484"/>
<protein>
    <submittedName>
        <fullName evidence="1">Uncharacterized protein</fullName>
    </submittedName>
</protein>
<keyword evidence="2" id="KW-1185">Reference proteome</keyword>
<dbReference type="Proteomes" id="UP000190027">
    <property type="component" value="Unassembled WGS sequence"/>
</dbReference>
<evidence type="ECO:0000313" key="2">
    <source>
        <dbReference type="Proteomes" id="UP000190027"/>
    </source>
</evidence>
<dbReference type="RefSeq" id="WP_078718024.1">
    <property type="nucleotide sequence ID" value="NZ_FUYC01000017.1"/>
</dbReference>
<organism evidence="1 2">
    <name type="scientific">Paucidesulfovibrio gracilis DSM 16080</name>
    <dbReference type="NCBI Taxonomy" id="1121449"/>
    <lineage>
        <taxon>Bacteria</taxon>
        <taxon>Pseudomonadati</taxon>
        <taxon>Thermodesulfobacteriota</taxon>
        <taxon>Desulfovibrionia</taxon>
        <taxon>Desulfovibrionales</taxon>
        <taxon>Desulfovibrionaceae</taxon>
        <taxon>Paucidesulfovibrio</taxon>
    </lineage>
</organism>
<sequence length="334" mass="36692">MIPDCLRPISVRRLPISRPRPFAVWPALLLAAFVLFAAGCAKKPLPSYDNAERAWNVFQAGYRVRPPAPAFVAACSLAWTSGNRSARILLDFWGEFDQHGAGSVPAVVRMDAWSNLGGSLSKLRQGPDGLAAFYPDQMKAYTHADPILGARLLGLPFPFSLADFAALLHGDFTDLIPAHYDAVTALDNGAYRFGFADARVQTLTLDKAARPLRMTGRTVVPEEYADSLGGEWRIDFSRYPDEPDLIITDKSDGLEQTTRVQRAPMAHRLFLTLPGGHRGSLRIQSRELKLRPWPEQATALRLPEAVQPRALDGVQRDWTTGRVPASVEASPAAP</sequence>
<reference evidence="1 2" key="1">
    <citation type="submission" date="2017-02" db="EMBL/GenBank/DDBJ databases">
        <authorList>
            <person name="Peterson S.W."/>
        </authorList>
    </citation>
    <scope>NUCLEOTIDE SEQUENCE [LARGE SCALE GENOMIC DNA]</scope>
    <source>
        <strain evidence="1 2">DSM 16080</strain>
    </source>
</reference>
<dbReference type="OrthoDB" id="5470164at2"/>
<dbReference type="EMBL" id="FUYC01000017">
    <property type="protein sequence ID" value="SKA93576.1"/>
    <property type="molecule type" value="Genomic_DNA"/>
</dbReference>
<proteinExistence type="predicted"/>